<dbReference type="PROSITE" id="PS50928">
    <property type="entry name" value="ABC_TM1"/>
    <property type="match status" value="1"/>
</dbReference>
<feature type="transmembrane region" description="Helical" evidence="7">
    <location>
        <begin position="235"/>
        <end position="260"/>
    </location>
</feature>
<evidence type="ECO:0000256" key="8">
    <source>
        <dbReference type="SAM" id="MobiDB-lite"/>
    </source>
</evidence>
<comment type="caution">
    <text evidence="10">The sequence shown here is derived from an EMBL/GenBank/DDBJ whole genome shotgun (WGS) entry which is preliminary data.</text>
</comment>
<evidence type="ECO:0000256" key="4">
    <source>
        <dbReference type="ARBA" id="ARBA00022692"/>
    </source>
</evidence>
<dbReference type="EMBL" id="JAGGLB010000007">
    <property type="protein sequence ID" value="MBP1990961.1"/>
    <property type="molecule type" value="Genomic_DNA"/>
</dbReference>
<evidence type="ECO:0000313" key="11">
    <source>
        <dbReference type="Proteomes" id="UP001519287"/>
    </source>
</evidence>
<gene>
    <name evidence="10" type="ORF">J2Z66_002568</name>
</gene>
<feature type="compositionally biased region" description="Polar residues" evidence="8">
    <location>
        <begin position="24"/>
        <end position="39"/>
    </location>
</feature>
<comment type="subcellular location">
    <subcellularLocation>
        <location evidence="1 7">Cell membrane</location>
        <topology evidence="1 7">Multi-pass membrane protein</topology>
    </subcellularLocation>
</comment>
<feature type="region of interest" description="Disordered" evidence="8">
    <location>
        <begin position="1"/>
        <end position="39"/>
    </location>
</feature>
<dbReference type="InterPro" id="IPR035906">
    <property type="entry name" value="MetI-like_sf"/>
</dbReference>
<name>A0ABS4IVE1_9BACL</name>
<proteinExistence type="inferred from homology"/>
<reference evidence="10 11" key="1">
    <citation type="submission" date="2021-03" db="EMBL/GenBank/DDBJ databases">
        <title>Genomic Encyclopedia of Type Strains, Phase IV (KMG-IV): sequencing the most valuable type-strain genomes for metagenomic binning, comparative biology and taxonomic classification.</title>
        <authorList>
            <person name="Goeker M."/>
        </authorList>
    </citation>
    <scope>NUCLEOTIDE SEQUENCE [LARGE SCALE GENOMIC DNA]</scope>
    <source>
        <strain evidence="10 11">DSM 26048</strain>
    </source>
</reference>
<keyword evidence="4 7" id="KW-0812">Transmembrane</keyword>
<evidence type="ECO:0000256" key="3">
    <source>
        <dbReference type="ARBA" id="ARBA00022475"/>
    </source>
</evidence>
<protein>
    <submittedName>
        <fullName evidence="10">ABC-type glycerol-3-phosphate transport system permease component</fullName>
    </submittedName>
</protein>
<dbReference type="Gene3D" id="1.10.3720.10">
    <property type="entry name" value="MetI-like"/>
    <property type="match status" value="1"/>
</dbReference>
<evidence type="ECO:0000256" key="1">
    <source>
        <dbReference type="ARBA" id="ARBA00004651"/>
    </source>
</evidence>
<feature type="transmembrane region" description="Helical" evidence="7">
    <location>
        <begin position="298"/>
        <end position="317"/>
    </location>
</feature>
<keyword evidence="6 7" id="KW-0472">Membrane</keyword>
<dbReference type="InterPro" id="IPR000515">
    <property type="entry name" value="MetI-like"/>
</dbReference>
<feature type="transmembrane region" description="Helical" evidence="7">
    <location>
        <begin position="155"/>
        <end position="173"/>
    </location>
</feature>
<feature type="transmembrane region" description="Helical" evidence="7">
    <location>
        <begin position="193"/>
        <end position="214"/>
    </location>
</feature>
<accession>A0ABS4IVE1</accession>
<keyword evidence="3" id="KW-1003">Cell membrane</keyword>
<dbReference type="SUPFAM" id="SSF161098">
    <property type="entry name" value="MetI-like"/>
    <property type="match status" value="1"/>
</dbReference>
<dbReference type="RefSeq" id="WP_245375496.1">
    <property type="nucleotide sequence ID" value="NZ_JAGGLB010000007.1"/>
</dbReference>
<evidence type="ECO:0000313" key="10">
    <source>
        <dbReference type="EMBL" id="MBP1990961.1"/>
    </source>
</evidence>
<feature type="transmembrane region" description="Helical" evidence="7">
    <location>
        <begin position="124"/>
        <end position="148"/>
    </location>
</feature>
<feature type="domain" description="ABC transmembrane type-1" evidence="9">
    <location>
        <begin position="125"/>
        <end position="317"/>
    </location>
</feature>
<dbReference type="PANTHER" id="PTHR43744">
    <property type="entry name" value="ABC TRANSPORTER PERMEASE PROTEIN MG189-RELATED-RELATED"/>
    <property type="match status" value="1"/>
</dbReference>
<evidence type="ECO:0000256" key="6">
    <source>
        <dbReference type="ARBA" id="ARBA00023136"/>
    </source>
</evidence>
<evidence type="ECO:0000256" key="5">
    <source>
        <dbReference type="ARBA" id="ARBA00022989"/>
    </source>
</evidence>
<organism evidence="10 11">
    <name type="scientific">Paenibacillus eucommiae</name>
    <dbReference type="NCBI Taxonomy" id="1355755"/>
    <lineage>
        <taxon>Bacteria</taxon>
        <taxon>Bacillati</taxon>
        <taxon>Bacillota</taxon>
        <taxon>Bacilli</taxon>
        <taxon>Bacillales</taxon>
        <taxon>Paenibacillaceae</taxon>
        <taxon>Paenibacillus</taxon>
    </lineage>
</organism>
<dbReference type="PANTHER" id="PTHR43744:SF1">
    <property type="entry name" value="BINDING-PROTEIN-DEPENDENT TRANSPORT SYSTEMS INNER MEMBRANE COMPONENT"/>
    <property type="match status" value="1"/>
</dbReference>
<keyword evidence="5 7" id="KW-1133">Transmembrane helix</keyword>
<keyword evidence="11" id="KW-1185">Reference proteome</keyword>
<dbReference type="CDD" id="cd06261">
    <property type="entry name" value="TM_PBP2"/>
    <property type="match status" value="1"/>
</dbReference>
<keyword evidence="2 7" id="KW-0813">Transport</keyword>
<sequence>MTQLPPQELSKPSELAKHSKFSRQSKLFKQSKPNKPSTISRFSRMSRLSKLKRISLSRSLLVVIFIGLAVFMLLPIIFLFNNAFKPLNELFLFPPTIWVKEPTMRNFEQLFLHAGAAVVPFTRYLFNSIVVVSLSLVFVILVSTMAGYVLAKHRFHFKALIMSLIMLSLMFAPETVAIPRYLIVSSLGITNTYLAHILPFIASPVAVFLMKQFIDQIPDSLLEAAKLDGANDMYIFTRIIIPLTAPAVATISIITFQAVYLDAEGSTLYTTKETMKTLAFYVTSLTANLQNSVAGQSMAAAAALLMFIPNLIMFLLFQRKMIQTMLHSGVK</sequence>
<feature type="transmembrane region" description="Helical" evidence="7">
    <location>
        <begin position="60"/>
        <end position="80"/>
    </location>
</feature>
<evidence type="ECO:0000259" key="9">
    <source>
        <dbReference type="PROSITE" id="PS50928"/>
    </source>
</evidence>
<evidence type="ECO:0000256" key="2">
    <source>
        <dbReference type="ARBA" id="ARBA00022448"/>
    </source>
</evidence>
<dbReference type="Proteomes" id="UP001519287">
    <property type="component" value="Unassembled WGS sequence"/>
</dbReference>
<evidence type="ECO:0000256" key="7">
    <source>
        <dbReference type="RuleBase" id="RU363032"/>
    </source>
</evidence>
<comment type="similarity">
    <text evidence="7">Belongs to the binding-protein-dependent transport system permease family.</text>
</comment>
<dbReference type="Pfam" id="PF00528">
    <property type="entry name" value="BPD_transp_1"/>
    <property type="match status" value="1"/>
</dbReference>